<dbReference type="OMA" id="FSHERVF"/>
<sequence>MTYEKREVYDGFLPVVQHISYIQAAGIFSGKMELLDSLELVERYATASVHSTFRDRMRHYDYLSDVEFKIDYRFTRPVFNNICQMAQDDLQRQQGRVFDLSLADQVSTSIHLLGRNVMQSDAARIAGCHQTPVGDALFGFVRALNRRAGQFIFWPRAEEKIEIRRKFYTKFGIPRVTGVIDGTHCRIQRPTEGEEDYVNRKGYHSLNVGVVVDFDMRIRGVNSKWPGSAHDSRVFRTSILYDQLKKGELQGVLLGDSSYGLETLLLKILDSTKNPKSIQ</sequence>
<dbReference type="Pfam" id="PF13359">
    <property type="entry name" value="DDE_Tnp_4"/>
    <property type="match status" value="1"/>
</dbReference>
<evidence type="ECO:0000256" key="10">
    <source>
        <dbReference type="ARBA" id="ARBA00023242"/>
    </source>
</evidence>
<comment type="subcellular location">
    <subcellularLocation>
        <location evidence="3">Cytoplasm</location>
    </subcellularLocation>
    <subcellularLocation>
        <location evidence="2">Nucleus</location>
    </subcellularLocation>
</comment>
<comment type="cofactor">
    <cofactor evidence="1">
        <name>a divalent metal cation</name>
        <dbReference type="ChEBI" id="CHEBI:60240"/>
    </cofactor>
</comment>
<evidence type="ECO:0000256" key="11">
    <source>
        <dbReference type="ARBA" id="ARBA00030126"/>
    </source>
</evidence>
<protein>
    <recommendedName>
        <fullName evidence="5">Putative nuclease HARBI1</fullName>
    </recommendedName>
    <alternativeName>
        <fullName evidence="11">Harbinger transposase-derived nuclease</fullName>
    </alternativeName>
</protein>
<comment type="similarity">
    <text evidence="4">Belongs to the HARBI1 family.</text>
</comment>
<evidence type="ECO:0000256" key="4">
    <source>
        <dbReference type="ARBA" id="ARBA00006958"/>
    </source>
</evidence>
<evidence type="ECO:0000313" key="15">
    <source>
        <dbReference type="Proteomes" id="UP000268014"/>
    </source>
</evidence>
<reference evidence="14 15" key="2">
    <citation type="submission" date="2018-11" db="EMBL/GenBank/DDBJ databases">
        <authorList>
            <consortium name="Pathogen Informatics"/>
        </authorList>
    </citation>
    <scope>NUCLEOTIDE SEQUENCE [LARGE SCALE GENOMIC DNA]</scope>
    <source>
        <strain evidence="14 15">MHpl1</strain>
    </source>
</reference>
<dbReference type="InterPro" id="IPR026103">
    <property type="entry name" value="HARBI1_animal"/>
</dbReference>
<name>A0A0N4W2P8_HAEPC</name>
<dbReference type="InterPro" id="IPR045249">
    <property type="entry name" value="HARBI1-like"/>
</dbReference>
<organism evidence="16">
    <name type="scientific">Haemonchus placei</name>
    <name type="common">Barber's pole worm</name>
    <dbReference type="NCBI Taxonomy" id="6290"/>
    <lineage>
        <taxon>Eukaryota</taxon>
        <taxon>Metazoa</taxon>
        <taxon>Ecdysozoa</taxon>
        <taxon>Nematoda</taxon>
        <taxon>Chromadorea</taxon>
        <taxon>Rhabditida</taxon>
        <taxon>Rhabditina</taxon>
        <taxon>Rhabditomorpha</taxon>
        <taxon>Strongyloidea</taxon>
        <taxon>Trichostrongylidae</taxon>
        <taxon>Haemonchus</taxon>
    </lineage>
</organism>
<keyword evidence="15" id="KW-1185">Reference proteome</keyword>
<keyword evidence="10" id="KW-0539">Nucleus</keyword>
<dbReference type="PANTHER" id="PTHR22930:SF289">
    <property type="entry name" value="DDE TNP4 DOMAIN-CONTAINING PROTEIN-RELATED"/>
    <property type="match status" value="1"/>
</dbReference>
<dbReference type="EMBL" id="UZAF01016164">
    <property type="protein sequence ID" value="VDO22182.1"/>
    <property type="molecule type" value="Genomic_DNA"/>
</dbReference>
<dbReference type="GO" id="GO:0004518">
    <property type="term" value="F:nuclease activity"/>
    <property type="evidence" value="ECO:0007669"/>
    <property type="project" value="UniProtKB-KW"/>
</dbReference>
<evidence type="ECO:0000256" key="7">
    <source>
        <dbReference type="ARBA" id="ARBA00022722"/>
    </source>
</evidence>
<evidence type="ECO:0000256" key="2">
    <source>
        <dbReference type="ARBA" id="ARBA00004123"/>
    </source>
</evidence>
<evidence type="ECO:0000313" key="14">
    <source>
        <dbReference type="EMBL" id="VDO22182.1"/>
    </source>
</evidence>
<dbReference type="OrthoDB" id="5863278at2759"/>
<dbReference type="GO" id="GO:0005634">
    <property type="term" value="C:nucleus"/>
    <property type="evidence" value="ECO:0007669"/>
    <property type="project" value="UniProtKB-SubCell"/>
</dbReference>
<evidence type="ECO:0000256" key="9">
    <source>
        <dbReference type="ARBA" id="ARBA00022801"/>
    </source>
</evidence>
<dbReference type="STRING" id="6290.A0A0N4W2P8"/>
<dbReference type="PRINTS" id="PR02086">
    <property type="entry name" value="PUTNUCHARBI1"/>
</dbReference>
<feature type="domain" description="DDE Tnp4" evidence="13">
    <location>
        <begin position="180"/>
        <end position="263"/>
    </location>
</feature>
<dbReference type="PANTHER" id="PTHR22930">
    <property type="match status" value="1"/>
</dbReference>
<accession>A0A0N4W2P8</accession>
<proteinExistence type="inferred from homology"/>
<evidence type="ECO:0000256" key="12">
    <source>
        <dbReference type="ARBA" id="ARBA00045850"/>
    </source>
</evidence>
<evidence type="ECO:0000256" key="3">
    <source>
        <dbReference type="ARBA" id="ARBA00004496"/>
    </source>
</evidence>
<evidence type="ECO:0000313" key="16">
    <source>
        <dbReference type="WBParaSite" id="HPLM_0000401601-mRNA-1"/>
    </source>
</evidence>
<keyword evidence="8" id="KW-0479">Metal-binding</keyword>
<evidence type="ECO:0000256" key="1">
    <source>
        <dbReference type="ARBA" id="ARBA00001968"/>
    </source>
</evidence>
<evidence type="ECO:0000259" key="13">
    <source>
        <dbReference type="Pfam" id="PF13359"/>
    </source>
</evidence>
<comment type="function">
    <text evidence="12">Transposase-derived protein that may have nuclease activity. Does not have transposase activity.</text>
</comment>
<evidence type="ECO:0000256" key="6">
    <source>
        <dbReference type="ARBA" id="ARBA00022490"/>
    </source>
</evidence>
<gene>
    <name evidence="14" type="ORF">HPLM_LOCUS4008</name>
</gene>
<dbReference type="InterPro" id="IPR027806">
    <property type="entry name" value="HARBI1_dom"/>
</dbReference>
<evidence type="ECO:0000256" key="5">
    <source>
        <dbReference type="ARBA" id="ARBA00015519"/>
    </source>
</evidence>
<dbReference type="GO" id="GO:0005737">
    <property type="term" value="C:cytoplasm"/>
    <property type="evidence" value="ECO:0007669"/>
    <property type="project" value="UniProtKB-SubCell"/>
</dbReference>
<keyword evidence="9" id="KW-0378">Hydrolase</keyword>
<dbReference type="GO" id="GO:0046872">
    <property type="term" value="F:metal ion binding"/>
    <property type="evidence" value="ECO:0007669"/>
    <property type="project" value="UniProtKB-KW"/>
</dbReference>
<reference evidence="16" key="1">
    <citation type="submission" date="2017-02" db="UniProtKB">
        <authorList>
            <consortium name="WormBaseParasite"/>
        </authorList>
    </citation>
    <scope>IDENTIFICATION</scope>
</reference>
<keyword evidence="7" id="KW-0540">Nuclease</keyword>
<dbReference type="GO" id="GO:0016787">
    <property type="term" value="F:hydrolase activity"/>
    <property type="evidence" value="ECO:0007669"/>
    <property type="project" value="UniProtKB-KW"/>
</dbReference>
<dbReference type="AlphaFoldDB" id="A0A0N4W2P8"/>
<evidence type="ECO:0000256" key="8">
    <source>
        <dbReference type="ARBA" id="ARBA00022723"/>
    </source>
</evidence>
<dbReference type="WBParaSite" id="HPLM_0000401601-mRNA-1">
    <property type="protein sequence ID" value="HPLM_0000401601-mRNA-1"/>
    <property type="gene ID" value="HPLM_0000401601"/>
</dbReference>
<dbReference type="Proteomes" id="UP000268014">
    <property type="component" value="Unassembled WGS sequence"/>
</dbReference>
<keyword evidence="6" id="KW-0963">Cytoplasm</keyword>